<keyword evidence="3" id="KW-1185">Reference proteome</keyword>
<feature type="compositionally biased region" description="Low complexity" evidence="1">
    <location>
        <begin position="100"/>
        <end position="117"/>
    </location>
</feature>
<evidence type="ECO:0000256" key="1">
    <source>
        <dbReference type="SAM" id="MobiDB-lite"/>
    </source>
</evidence>
<dbReference type="VEuPathDB" id="CryptoDB:Vbra_15368"/>
<accession>A0A0G4FH58</accession>
<proteinExistence type="predicted"/>
<gene>
    <name evidence="2" type="ORF">Vbra_15368</name>
</gene>
<name>A0A0G4FH58_VITBC</name>
<dbReference type="OrthoDB" id="514070at2759"/>
<reference evidence="2 3" key="1">
    <citation type="submission" date="2014-11" db="EMBL/GenBank/DDBJ databases">
        <authorList>
            <person name="Zhu J."/>
            <person name="Qi W."/>
            <person name="Song R."/>
        </authorList>
    </citation>
    <scope>NUCLEOTIDE SEQUENCE [LARGE SCALE GENOMIC DNA]</scope>
</reference>
<dbReference type="AlphaFoldDB" id="A0A0G4FH58"/>
<dbReference type="InParanoid" id="A0A0G4FH58"/>
<dbReference type="EMBL" id="CDMY01000436">
    <property type="protein sequence ID" value="CEM12626.1"/>
    <property type="molecule type" value="Genomic_DNA"/>
</dbReference>
<evidence type="ECO:0000313" key="2">
    <source>
        <dbReference type="EMBL" id="CEM12626.1"/>
    </source>
</evidence>
<organism evidence="2 3">
    <name type="scientific">Vitrella brassicaformis (strain CCMP3155)</name>
    <dbReference type="NCBI Taxonomy" id="1169540"/>
    <lineage>
        <taxon>Eukaryota</taxon>
        <taxon>Sar</taxon>
        <taxon>Alveolata</taxon>
        <taxon>Colpodellida</taxon>
        <taxon>Vitrellaceae</taxon>
        <taxon>Vitrella</taxon>
    </lineage>
</organism>
<dbReference type="Proteomes" id="UP000041254">
    <property type="component" value="Unassembled WGS sequence"/>
</dbReference>
<protein>
    <submittedName>
        <fullName evidence="2">Uncharacterized protein</fullName>
    </submittedName>
</protein>
<feature type="region of interest" description="Disordered" evidence="1">
    <location>
        <begin position="70"/>
        <end position="128"/>
    </location>
</feature>
<sequence length="316" mass="33585">MDDVTAFIVEAGVSAAAAKKAAASLQKKGFKTVDDVKYMKIGELADCNLPSNVETELALHIKKYKDGRPFKPPAAAASSEAKPADKKRKAAGPVEHTGQAAKKAAAAENSSGGRSSLRPPPPSGKDVTDVVISVNRSPVMVLWASVVAERIGYSWEEALSLGNAIAAVYARAKGESLGIYQKQPSRQAPENYSSVMELMGKVMPVQKTPQGLRGLNNKGIPIAPESTYNSLGEKFGTHIGDVYALMARLANAYPQGELSAGPLSYRLYERFRPDIPKGQEGWGAVGGLRLQTMVEMIKERDDATKAAQGGQGDNGK</sequence>
<evidence type="ECO:0000313" key="3">
    <source>
        <dbReference type="Proteomes" id="UP000041254"/>
    </source>
</evidence>